<dbReference type="InterPro" id="IPR001279">
    <property type="entry name" value="Metallo-B-lactamas"/>
</dbReference>
<protein>
    <recommendedName>
        <fullName evidence="1">Metallo-beta-lactamase domain-containing protein</fullName>
    </recommendedName>
</protein>
<organism evidence="2">
    <name type="scientific">Phaeomonas parva</name>
    <dbReference type="NCBI Taxonomy" id="124430"/>
    <lineage>
        <taxon>Eukaryota</taxon>
        <taxon>Sar</taxon>
        <taxon>Stramenopiles</taxon>
        <taxon>Ochrophyta</taxon>
        <taxon>Pinguiophyceae</taxon>
        <taxon>Pinguiochrysidales</taxon>
        <taxon>Pinguiochrysidaceae</taxon>
        <taxon>Phaeomonas</taxon>
    </lineage>
</organism>
<evidence type="ECO:0000259" key="1">
    <source>
        <dbReference type="Pfam" id="PF12706"/>
    </source>
</evidence>
<dbReference type="PANTHER" id="PTHR15032:SF4">
    <property type="entry name" value="N-ACYL-PHOSPHATIDYLETHANOLAMINE-HYDROLYZING PHOSPHOLIPASE D"/>
    <property type="match status" value="1"/>
</dbReference>
<dbReference type="GO" id="GO:0005737">
    <property type="term" value="C:cytoplasm"/>
    <property type="evidence" value="ECO:0007669"/>
    <property type="project" value="TreeGrafter"/>
</dbReference>
<reference evidence="2" key="1">
    <citation type="submission" date="2021-01" db="EMBL/GenBank/DDBJ databases">
        <authorList>
            <person name="Corre E."/>
            <person name="Pelletier E."/>
            <person name="Niang G."/>
            <person name="Scheremetjew M."/>
            <person name="Finn R."/>
            <person name="Kale V."/>
            <person name="Holt S."/>
            <person name="Cochrane G."/>
            <person name="Meng A."/>
            <person name="Brown T."/>
            <person name="Cohen L."/>
        </authorList>
    </citation>
    <scope>NUCLEOTIDE SEQUENCE</scope>
    <source>
        <strain evidence="2">CCMP2877</strain>
    </source>
</reference>
<proteinExistence type="predicted"/>
<dbReference type="InterPro" id="IPR036866">
    <property type="entry name" value="RibonucZ/Hydroxyglut_hydro"/>
</dbReference>
<name>A0A7S1XW73_9STRA</name>
<gene>
    <name evidence="2" type="ORF">PPAR1163_LOCUS24749</name>
</gene>
<dbReference type="Pfam" id="PF12706">
    <property type="entry name" value="Lactamase_B_2"/>
    <property type="match status" value="1"/>
</dbReference>
<dbReference type="EMBL" id="HBGJ01039276">
    <property type="protein sequence ID" value="CAD9266324.1"/>
    <property type="molecule type" value="Transcribed_RNA"/>
</dbReference>
<dbReference type="AlphaFoldDB" id="A0A7S1XW73"/>
<sequence>MKRSLRQARRLNAAQALGPLLERSKARGRTIAATYEEAMARLGESLSARHQAYREERRRVALAKSGRQLVGAGGVDAVESPPGPLGIALDDIGRYIEEAVMGPPLAARFHANGLAKAAYWGGRYVNSWDPYCCDHGPLEGLAMAMEGGLPRFNETVTAEEKALLLPPEPVDWAALEAARAPGAAPGVNARWVGHATVLGVVDGLTFITDPVLGEKCSPVDFGPSRYVPAPFEVEDMPFDLDVVLISHNHFDHLCPNTMARILSAHRGDAAPLLLVPMGVGATCEAFGVPRERIVELDWWETVLLHRGDDGVVSYRKPSGIAPEAKAYGSERPAGTSSAPAQESRVIFTPAQHWSARTPLDRNATLWGSFVVEGRRAADQVAPPSRFYFAGDTGYCPVFQQIGDVFGPFDVAALPLGAYAPKWFMAGQHADPTQALTMHKELKAAVSFGIHWGTWPLAQDGPLDPLVELSEVLEDDDGDHTPFLALKAGGGVSARRGEVRSTDGAINLEAATDVAASYCR</sequence>
<accession>A0A7S1XW73</accession>
<evidence type="ECO:0000313" key="2">
    <source>
        <dbReference type="EMBL" id="CAD9266324.1"/>
    </source>
</evidence>
<dbReference type="SUPFAM" id="SSF56281">
    <property type="entry name" value="Metallo-hydrolase/oxidoreductase"/>
    <property type="match status" value="1"/>
</dbReference>
<feature type="domain" description="Metallo-beta-lactamase" evidence="1">
    <location>
        <begin position="207"/>
        <end position="451"/>
    </location>
</feature>
<dbReference type="PANTHER" id="PTHR15032">
    <property type="entry name" value="N-ACYL-PHOSPHATIDYLETHANOLAMINE-HYDROLYZING PHOSPHOLIPASE D"/>
    <property type="match status" value="1"/>
</dbReference>
<dbReference type="Gene3D" id="3.60.15.10">
    <property type="entry name" value="Ribonuclease Z/Hydroxyacylglutathione hydrolase-like"/>
    <property type="match status" value="1"/>
</dbReference>